<feature type="transmembrane region" description="Helical" evidence="2">
    <location>
        <begin position="46"/>
        <end position="67"/>
    </location>
</feature>
<feature type="region of interest" description="Disordered" evidence="1">
    <location>
        <begin position="387"/>
        <end position="406"/>
    </location>
</feature>
<name>A0A0K1Q465_9BACT</name>
<keyword evidence="2" id="KW-0472">Membrane</keyword>
<gene>
    <name evidence="4" type="ORF">AKJ09_07206</name>
</gene>
<evidence type="ECO:0000259" key="3">
    <source>
        <dbReference type="Pfam" id="PF10756"/>
    </source>
</evidence>
<dbReference type="Proteomes" id="UP000064967">
    <property type="component" value="Chromosome"/>
</dbReference>
<organism evidence="4 5">
    <name type="scientific">Labilithrix luteola</name>
    <dbReference type="NCBI Taxonomy" id="1391654"/>
    <lineage>
        <taxon>Bacteria</taxon>
        <taxon>Pseudomonadati</taxon>
        <taxon>Myxococcota</taxon>
        <taxon>Polyangia</taxon>
        <taxon>Polyangiales</taxon>
        <taxon>Labilitrichaceae</taxon>
        <taxon>Labilithrix</taxon>
    </lineage>
</organism>
<evidence type="ECO:0000313" key="4">
    <source>
        <dbReference type="EMBL" id="AKV00543.1"/>
    </source>
</evidence>
<dbReference type="EMBL" id="CP012333">
    <property type="protein sequence ID" value="AKV00543.1"/>
    <property type="molecule type" value="Genomic_DNA"/>
</dbReference>
<dbReference type="KEGG" id="llu:AKJ09_07206"/>
<protein>
    <recommendedName>
        <fullName evidence="3">Low molecular weight protein antigen 6 PH domain-containing protein</fullName>
    </recommendedName>
</protein>
<keyword evidence="2" id="KW-1133">Transmembrane helix</keyword>
<reference evidence="4 5" key="1">
    <citation type="submission" date="2015-08" db="EMBL/GenBank/DDBJ databases">
        <authorList>
            <person name="Babu N.S."/>
            <person name="Beckwith C.J."/>
            <person name="Beseler K.G."/>
            <person name="Brison A."/>
            <person name="Carone J.V."/>
            <person name="Caskin T.P."/>
            <person name="Diamond M."/>
            <person name="Durham M.E."/>
            <person name="Foxe J.M."/>
            <person name="Go M."/>
            <person name="Henderson B.A."/>
            <person name="Jones I.B."/>
            <person name="McGettigan J.A."/>
            <person name="Micheletti S.J."/>
            <person name="Nasrallah M.E."/>
            <person name="Ortiz D."/>
            <person name="Piller C.R."/>
            <person name="Privatt S.R."/>
            <person name="Schneider S.L."/>
            <person name="Sharp S."/>
            <person name="Smith T.C."/>
            <person name="Stanton J.D."/>
            <person name="Ullery H.E."/>
            <person name="Wilson R.J."/>
            <person name="Serrano M.G."/>
            <person name="Buck G."/>
            <person name="Lee V."/>
            <person name="Wang Y."/>
            <person name="Carvalho R."/>
            <person name="Voegtly L."/>
            <person name="Shi R."/>
            <person name="Duckworth R."/>
            <person name="Johnson A."/>
            <person name="Loviza R."/>
            <person name="Walstead R."/>
            <person name="Shah Z."/>
            <person name="Kiflezghi M."/>
            <person name="Wade K."/>
            <person name="Ball S.L."/>
            <person name="Bradley K.W."/>
            <person name="Asai D.J."/>
            <person name="Bowman C.A."/>
            <person name="Russell D.A."/>
            <person name="Pope W.H."/>
            <person name="Jacobs-Sera D."/>
            <person name="Hendrix R.W."/>
            <person name="Hatfull G.F."/>
        </authorList>
    </citation>
    <scope>NUCLEOTIDE SEQUENCE [LARGE SCALE GENOMIC DNA]</scope>
    <source>
        <strain evidence="4 5">DSM 27648</strain>
    </source>
</reference>
<evidence type="ECO:0000256" key="2">
    <source>
        <dbReference type="SAM" id="Phobius"/>
    </source>
</evidence>
<keyword evidence="5" id="KW-1185">Reference proteome</keyword>
<keyword evidence="2" id="KW-0812">Transmembrane</keyword>
<evidence type="ECO:0000313" key="5">
    <source>
        <dbReference type="Proteomes" id="UP000064967"/>
    </source>
</evidence>
<accession>A0A0K1Q465</accession>
<evidence type="ECO:0000256" key="1">
    <source>
        <dbReference type="SAM" id="MobiDB-lite"/>
    </source>
</evidence>
<feature type="transmembrane region" description="Helical" evidence="2">
    <location>
        <begin position="179"/>
        <end position="196"/>
    </location>
</feature>
<feature type="transmembrane region" description="Helical" evidence="2">
    <location>
        <begin position="21"/>
        <end position="40"/>
    </location>
</feature>
<dbReference type="Pfam" id="PF10756">
    <property type="entry name" value="bPH_6"/>
    <property type="match status" value="1"/>
</dbReference>
<dbReference type="AlphaFoldDB" id="A0A0K1Q465"/>
<feature type="domain" description="Low molecular weight protein antigen 6 PH" evidence="3">
    <location>
        <begin position="203"/>
        <end position="260"/>
    </location>
</feature>
<dbReference type="InterPro" id="IPR019692">
    <property type="entry name" value="CFP-6_PH"/>
</dbReference>
<sequence length="406" mass="43853">MGLSMYDREHAVRTAHAPWARFAFLALMLVIAFGAFVGGVSARHSMLLTLLAGAVFIAASALSTGYVPRRVRAEDDELFVGDLHLPKKALERGCFVPAVDGNAAKVALKTKYGAEIDVRVTDEAEARELLSALGLDVGQQAARFAVARMPRTFEPAAWAISTSFATCAAVGASLLALGWPIPFIVIVIAIMARVLVPMARRGTVDVGADGVLLANAFGQRFHSWTDVTDLRAIDAGVELALRDGKMLPLRVHGRRRDPASQAEHVAMHARMSAARSAREEADVDLAPRLERRDQGIRAWFASLTRVATETDYRSAILRTEDLVRTLERHGSRVARVAAAIVLSQRGEVERERVRVIAGTCADPKLRVALDAVVAGVDEASLETAVEALEEEEANSSPARRGLIPRS</sequence>
<dbReference type="STRING" id="1391654.AKJ09_07206"/>
<proteinExistence type="predicted"/>